<dbReference type="InterPro" id="IPR014710">
    <property type="entry name" value="RmlC-like_jellyroll"/>
</dbReference>
<dbReference type="Gene3D" id="2.60.120.10">
    <property type="entry name" value="Jelly Rolls"/>
    <property type="match status" value="1"/>
</dbReference>
<dbReference type="AlphaFoldDB" id="A0A438MK40"/>
<dbReference type="PANTHER" id="PTHR38599">
    <property type="entry name" value="CUPIN DOMAIN PROTEIN (AFU_ORTHOLOGUE AFUA_3G13620)"/>
    <property type="match status" value="1"/>
</dbReference>
<protein>
    <submittedName>
        <fullName evidence="2">Cupin domain</fullName>
    </submittedName>
</protein>
<feature type="domain" description="Cupin type-2" evidence="1">
    <location>
        <begin position="35"/>
        <end position="88"/>
    </location>
</feature>
<evidence type="ECO:0000313" key="2">
    <source>
        <dbReference type="EMBL" id="RVX46224.1"/>
    </source>
</evidence>
<proteinExistence type="predicted"/>
<dbReference type="EMBL" id="SAUN01000001">
    <property type="protein sequence ID" value="RVX46224.1"/>
    <property type="molecule type" value="Genomic_DNA"/>
</dbReference>
<sequence length="206" mass="22019">MSAEHAHLPPGVEVITTLPEAAARIPAGAEARTIRVTLPPGDPGAPPHRHPGPIFGYVTQGEILFELEGQPPRVLKAGDALFEPGGDVIHLQGANNLPDVQSQLVVTMFAPPGTPILTVVSAEELAERRHRRVTSHDATCRCECRLQVSAPGEPFGWLGGGYALLGMDSRLLSRYRRSVARARSGPRCAPALGDRAHRCTSWPAGR</sequence>
<keyword evidence="3" id="KW-1185">Reference proteome</keyword>
<evidence type="ECO:0000259" key="1">
    <source>
        <dbReference type="Pfam" id="PF07883"/>
    </source>
</evidence>
<accession>A0A438MK40</accession>
<evidence type="ECO:0000313" key="3">
    <source>
        <dbReference type="Proteomes" id="UP000284824"/>
    </source>
</evidence>
<gene>
    <name evidence="2" type="ORF">EDD27_9083</name>
</gene>
<comment type="caution">
    <text evidence="2">The sequence shown here is derived from an EMBL/GenBank/DDBJ whole genome shotgun (WGS) entry which is preliminary data.</text>
</comment>
<dbReference type="InterPro" id="IPR013096">
    <property type="entry name" value="Cupin_2"/>
</dbReference>
<name>A0A438MK40_9ACTN</name>
<reference evidence="2 3" key="1">
    <citation type="submission" date="2019-01" db="EMBL/GenBank/DDBJ databases">
        <title>Sequencing the genomes of 1000 actinobacteria strains.</title>
        <authorList>
            <person name="Klenk H.-P."/>
        </authorList>
    </citation>
    <scope>NUCLEOTIDE SEQUENCE [LARGE SCALE GENOMIC DNA]</scope>
    <source>
        <strain evidence="2 3">DSM 43925</strain>
    </source>
</reference>
<dbReference type="CDD" id="cd02234">
    <property type="entry name" value="cupin_BLR7677-like"/>
    <property type="match status" value="1"/>
</dbReference>
<dbReference type="SUPFAM" id="SSF51182">
    <property type="entry name" value="RmlC-like cupins"/>
    <property type="match status" value="1"/>
</dbReference>
<dbReference type="Pfam" id="PF07883">
    <property type="entry name" value="Cupin_2"/>
    <property type="match status" value="1"/>
</dbReference>
<dbReference type="Proteomes" id="UP000284824">
    <property type="component" value="Unassembled WGS sequence"/>
</dbReference>
<dbReference type="InterPro" id="IPR011051">
    <property type="entry name" value="RmlC_Cupin_sf"/>
</dbReference>
<organism evidence="2 3">
    <name type="scientific">Nonomuraea polychroma</name>
    <dbReference type="NCBI Taxonomy" id="46176"/>
    <lineage>
        <taxon>Bacteria</taxon>
        <taxon>Bacillati</taxon>
        <taxon>Actinomycetota</taxon>
        <taxon>Actinomycetes</taxon>
        <taxon>Streptosporangiales</taxon>
        <taxon>Streptosporangiaceae</taxon>
        <taxon>Nonomuraea</taxon>
    </lineage>
</organism>
<dbReference type="PANTHER" id="PTHR38599:SF1">
    <property type="entry name" value="CUPIN DOMAIN PROTEIN (AFU_ORTHOLOGUE AFUA_3G13620)"/>
    <property type="match status" value="1"/>
</dbReference>